<dbReference type="Proteomes" id="UP000011082">
    <property type="component" value="Unassembled WGS sequence"/>
</dbReference>
<gene>
    <name evidence="2" type="ORF">VICG_01274</name>
</gene>
<sequence>MVTNKKFDPKDYEAAFLFNHFLNSCHRQQRFEMVEDYYNAEPFDYEMYCEDNREKYNRKAVVSRFKNEDSSNFLASHYRTDKKTKNLPKTSQALKIFTDSRSHSAPEGRLSFKNGAHQTLSILKHRPFFIVQGENSCAKKQKRTLKENDAQSYIKSQNVFDSSKIIYYNDIVDVINHNFTNCFVKREIASPKREESETETDCSSDLALHDNREYSLEDSNCSSGNEHENALSSEMAESKSKCPEDGTDNYRFDVQGITDTNILQKTDEAFKKVLFGTFKHLYKKICKSQYGQSTK</sequence>
<keyword evidence="3" id="KW-1185">Reference proteome</keyword>
<evidence type="ECO:0000313" key="3">
    <source>
        <dbReference type="Proteomes" id="UP000011082"/>
    </source>
</evidence>
<dbReference type="RefSeq" id="XP_007604720.1">
    <property type="nucleotide sequence ID" value="XM_007604658.1"/>
</dbReference>
<dbReference type="VEuPathDB" id="MicrosporidiaDB:VICG_01274"/>
<organism evidence="2 3">
    <name type="scientific">Vittaforma corneae (strain ATCC 50505)</name>
    <name type="common">Microsporidian parasite</name>
    <name type="synonym">Nosema corneum</name>
    <dbReference type="NCBI Taxonomy" id="993615"/>
    <lineage>
        <taxon>Eukaryota</taxon>
        <taxon>Fungi</taxon>
        <taxon>Fungi incertae sedis</taxon>
        <taxon>Microsporidia</taxon>
        <taxon>Nosematidae</taxon>
        <taxon>Vittaforma</taxon>
    </lineage>
</organism>
<protein>
    <submittedName>
        <fullName evidence="2">Uncharacterized protein</fullName>
    </submittedName>
</protein>
<evidence type="ECO:0000256" key="1">
    <source>
        <dbReference type="SAM" id="MobiDB-lite"/>
    </source>
</evidence>
<dbReference type="HOGENOM" id="CLU_943988_0_0_1"/>
<feature type="region of interest" description="Disordered" evidence="1">
    <location>
        <begin position="217"/>
        <end position="244"/>
    </location>
</feature>
<name>L2GLC5_VITCO</name>
<reference evidence="3" key="1">
    <citation type="submission" date="2011-05" db="EMBL/GenBank/DDBJ databases">
        <title>The genome sequence of Vittaforma corneae strain ATCC 50505.</title>
        <authorList>
            <consortium name="The Broad Institute Genome Sequencing Platform"/>
            <person name="Cuomo C."/>
            <person name="Didier E."/>
            <person name="Bowers L."/>
            <person name="Young S.K."/>
            <person name="Zeng Q."/>
            <person name="Gargeya S."/>
            <person name="Fitzgerald M."/>
            <person name="Haas B."/>
            <person name="Abouelleil A."/>
            <person name="Alvarado L."/>
            <person name="Arachchi H.M."/>
            <person name="Berlin A."/>
            <person name="Chapman S.B."/>
            <person name="Gearin G."/>
            <person name="Goldberg J."/>
            <person name="Griggs A."/>
            <person name="Gujja S."/>
            <person name="Hansen M."/>
            <person name="Heiman D."/>
            <person name="Howarth C."/>
            <person name="Larimer J."/>
            <person name="Lui A."/>
            <person name="MacDonald P.J.P."/>
            <person name="McCowen C."/>
            <person name="Montmayeur A."/>
            <person name="Murphy C."/>
            <person name="Neiman D."/>
            <person name="Pearson M."/>
            <person name="Priest M."/>
            <person name="Roberts A."/>
            <person name="Saif S."/>
            <person name="Shea T."/>
            <person name="Sisk P."/>
            <person name="Stolte C."/>
            <person name="Sykes S."/>
            <person name="Wortman J."/>
            <person name="Nusbaum C."/>
            <person name="Birren B."/>
        </authorList>
    </citation>
    <scope>NUCLEOTIDE SEQUENCE [LARGE SCALE GENOMIC DNA]</scope>
    <source>
        <strain evidence="3">ATCC 50505</strain>
    </source>
</reference>
<accession>L2GLC5</accession>
<evidence type="ECO:0000313" key="2">
    <source>
        <dbReference type="EMBL" id="ELA41641.1"/>
    </source>
</evidence>
<proteinExistence type="predicted"/>
<dbReference type="InParanoid" id="L2GLC5"/>
<dbReference type="EMBL" id="JH370140">
    <property type="protein sequence ID" value="ELA41641.1"/>
    <property type="molecule type" value="Genomic_DNA"/>
</dbReference>
<dbReference type="GeneID" id="19881985"/>
<dbReference type="AlphaFoldDB" id="L2GLC5"/>